<feature type="region of interest" description="Disordered" evidence="1">
    <location>
        <begin position="1"/>
        <end position="31"/>
    </location>
</feature>
<evidence type="ECO:0000313" key="3">
    <source>
        <dbReference type="Proteomes" id="UP001396334"/>
    </source>
</evidence>
<evidence type="ECO:0000256" key="1">
    <source>
        <dbReference type="SAM" id="MobiDB-lite"/>
    </source>
</evidence>
<gene>
    <name evidence="2" type="ORF">V6N11_032397</name>
</gene>
<comment type="caution">
    <text evidence="2">The sequence shown here is derived from an EMBL/GenBank/DDBJ whole genome shotgun (WGS) entry which is preliminary data.</text>
</comment>
<evidence type="ECO:0000313" key="2">
    <source>
        <dbReference type="EMBL" id="KAK9030999.1"/>
    </source>
</evidence>
<reference evidence="2 3" key="1">
    <citation type="journal article" date="2024" name="G3 (Bethesda)">
        <title>Genome assembly of Hibiscus sabdariffa L. provides insights into metabolisms of medicinal natural products.</title>
        <authorList>
            <person name="Kim T."/>
        </authorList>
    </citation>
    <scope>NUCLEOTIDE SEQUENCE [LARGE SCALE GENOMIC DNA]</scope>
    <source>
        <strain evidence="2">TK-2024</strain>
        <tissue evidence="2">Old leaves</tissue>
    </source>
</reference>
<dbReference type="Proteomes" id="UP001396334">
    <property type="component" value="Unassembled WGS sequence"/>
</dbReference>
<feature type="compositionally biased region" description="Polar residues" evidence="1">
    <location>
        <begin position="1"/>
        <end position="16"/>
    </location>
</feature>
<sequence length="90" mass="9877">MLARCTSRTNASTTSDMGGRNSGSGCTKETSERVSFKAKTQGGLPFLSLDINWTQRAMTSEKRDTKWSFKCPSAKDSSTLGLVLWKISHI</sequence>
<proteinExistence type="predicted"/>
<name>A0ABR2T1A7_9ROSI</name>
<protein>
    <submittedName>
        <fullName evidence="2">Uncharacterized protein</fullName>
    </submittedName>
</protein>
<keyword evidence="3" id="KW-1185">Reference proteome</keyword>
<organism evidence="2 3">
    <name type="scientific">Hibiscus sabdariffa</name>
    <name type="common">roselle</name>
    <dbReference type="NCBI Taxonomy" id="183260"/>
    <lineage>
        <taxon>Eukaryota</taxon>
        <taxon>Viridiplantae</taxon>
        <taxon>Streptophyta</taxon>
        <taxon>Embryophyta</taxon>
        <taxon>Tracheophyta</taxon>
        <taxon>Spermatophyta</taxon>
        <taxon>Magnoliopsida</taxon>
        <taxon>eudicotyledons</taxon>
        <taxon>Gunneridae</taxon>
        <taxon>Pentapetalae</taxon>
        <taxon>rosids</taxon>
        <taxon>malvids</taxon>
        <taxon>Malvales</taxon>
        <taxon>Malvaceae</taxon>
        <taxon>Malvoideae</taxon>
        <taxon>Hibiscus</taxon>
    </lineage>
</organism>
<dbReference type="EMBL" id="JBBPBN010000010">
    <property type="protein sequence ID" value="KAK9030999.1"/>
    <property type="molecule type" value="Genomic_DNA"/>
</dbReference>
<accession>A0ABR2T1A7</accession>